<comment type="similarity">
    <text evidence="6">Belongs to the peptidase M48 family.</text>
</comment>
<evidence type="ECO:0000313" key="9">
    <source>
        <dbReference type="Proteomes" id="UP001204445"/>
    </source>
</evidence>
<proteinExistence type="inferred from homology"/>
<comment type="caution">
    <text evidence="8">The sequence shown here is derived from an EMBL/GenBank/DDBJ whole genome shotgun (WGS) entry which is preliminary data.</text>
</comment>
<reference evidence="8" key="1">
    <citation type="submission" date="2022-08" db="EMBL/GenBank/DDBJ databases">
        <title>Genomic Encyclopedia of Type Strains, Phase III (KMG-III): the genomes of soil and plant-associated and newly described type strains.</title>
        <authorList>
            <person name="Whitman W."/>
        </authorList>
    </citation>
    <scope>NUCLEOTIDE SEQUENCE</scope>
    <source>
        <strain evidence="8">HMT 1</strain>
    </source>
</reference>
<evidence type="ECO:0000256" key="3">
    <source>
        <dbReference type="ARBA" id="ARBA00022801"/>
    </source>
</evidence>
<evidence type="ECO:0000259" key="7">
    <source>
        <dbReference type="Pfam" id="PF01435"/>
    </source>
</evidence>
<evidence type="ECO:0000256" key="5">
    <source>
        <dbReference type="ARBA" id="ARBA00023049"/>
    </source>
</evidence>
<evidence type="ECO:0000256" key="1">
    <source>
        <dbReference type="ARBA" id="ARBA00022670"/>
    </source>
</evidence>
<dbReference type="GO" id="GO:0004222">
    <property type="term" value="F:metalloendopeptidase activity"/>
    <property type="evidence" value="ECO:0007669"/>
    <property type="project" value="InterPro"/>
</dbReference>
<feature type="domain" description="Peptidase M48" evidence="7">
    <location>
        <begin position="59"/>
        <end position="240"/>
    </location>
</feature>
<dbReference type="RefSeq" id="WP_259053299.1">
    <property type="nucleotide sequence ID" value="NZ_JANUCT010000001.1"/>
</dbReference>
<organism evidence="8 9">
    <name type="scientific">Methylohalomonas lacus</name>
    <dbReference type="NCBI Taxonomy" id="398773"/>
    <lineage>
        <taxon>Bacteria</taxon>
        <taxon>Pseudomonadati</taxon>
        <taxon>Pseudomonadota</taxon>
        <taxon>Gammaproteobacteria</taxon>
        <taxon>Methylohalomonadales</taxon>
        <taxon>Methylohalomonadaceae</taxon>
        <taxon>Methylohalomonas</taxon>
    </lineage>
</organism>
<keyword evidence="3 6" id="KW-0378">Hydrolase</keyword>
<dbReference type="PANTHER" id="PTHR22726">
    <property type="entry name" value="METALLOENDOPEPTIDASE OMA1"/>
    <property type="match status" value="1"/>
</dbReference>
<keyword evidence="1 6" id="KW-0645">Protease</keyword>
<evidence type="ECO:0000256" key="4">
    <source>
        <dbReference type="ARBA" id="ARBA00022833"/>
    </source>
</evidence>
<dbReference type="AlphaFoldDB" id="A0AAE3HGR8"/>
<dbReference type="GO" id="GO:0051603">
    <property type="term" value="P:proteolysis involved in protein catabolic process"/>
    <property type="evidence" value="ECO:0007669"/>
    <property type="project" value="TreeGrafter"/>
</dbReference>
<dbReference type="GO" id="GO:0046872">
    <property type="term" value="F:metal ion binding"/>
    <property type="evidence" value="ECO:0007669"/>
    <property type="project" value="UniProtKB-KW"/>
</dbReference>
<dbReference type="Proteomes" id="UP001204445">
    <property type="component" value="Unassembled WGS sequence"/>
</dbReference>
<name>A0AAE3HGR8_9GAMM</name>
<sequence length="264" mass="28426">MPVRSLLLPLLLIVAACTTSPTGRQQLLLVGDDQMQQMGATAFAQMREEMPQTNDSGKRNYVNCVADRIIEQLPQGSGQNWEVAVFEDDSANAFALPGGKIGVHTGLLDTAENQDQLAAVIAHEVAHVLAQHSAERVSQQYATQAGVDLVGALAGGEGQMRQQLLGLLGVGAQVGILLPYSRLQESEADVYGLELMAKAGFDPRASVPLWQNMKKTGGGSPPELLSTHPAPDTRIRELQNQIPKVMPAYEAARERGNRPNCQVR</sequence>
<gene>
    <name evidence="8" type="ORF">J2T55_000036</name>
</gene>
<dbReference type="PANTHER" id="PTHR22726:SF24">
    <property type="entry name" value="M48 FAMILY METALLOPEPTIDASE"/>
    <property type="match status" value="1"/>
</dbReference>
<keyword evidence="4 6" id="KW-0862">Zinc</keyword>
<dbReference type="CDD" id="cd07331">
    <property type="entry name" value="M48C_Oma1_like"/>
    <property type="match status" value="1"/>
</dbReference>
<dbReference type="InterPro" id="IPR051156">
    <property type="entry name" value="Mito/Outer_Membr_Metalloprot"/>
</dbReference>
<dbReference type="Gene3D" id="3.30.2010.10">
    <property type="entry name" value="Metalloproteases ('zincins'), catalytic domain"/>
    <property type="match status" value="1"/>
</dbReference>
<dbReference type="Pfam" id="PF01435">
    <property type="entry name" value="Peptidase_M48"/>
    <property type="match status" value="1"/>
</dbReference>
<dbReference type="EMBL" id="JANUCT010000001">
    <property type="protein sequence ID" value="MCS3902044.1"/>
    <property type="molecule type" value="Genomic_DNA"/>
</dbReference>
<dbReference type="InterPro" id="IPR001915">
    <property type="entry name" value="Peptidase_M48"/>
</dbReference>
<dbReference type="GO" id="GO:0016020">
    <property type="term" value="C:membrane"/>
    <property type="evidence" value="ECO:0007669"/>
    <property type="project" value="TreeGrafter"/>
</dbReference>
<keyword evidence="9" id="KW-1185">Reference proteome</keyword>
<accession>A0AAE3HGR8</accession>
<dbReference type="PROSITE" id="PS51257">
    <property type="entry name" value="PROKAR_LIPOPROTEIN"/>
    <property type="match status" value="1"/>
</dbReference>
<comment type="cofactor">
    <cofactor evidence="6">
        <name>Zn(2+)</name>
        <dbReference type="ChEBI" id="CHEBI:29105"/>
    </cofactor>
    <text evidence="6">Binds 1 zinc ion per subunit.</text>
</comment>
<evidence type="ECO:0000256" key="6">
    <source>
        <dbReference type="RuleBase" id="RU003983"/>
    </source>
</evidence>
<keyword evidence="2" id="KW-0479">Metal-binding</keyword>
<protein>
    <submittedName>
        <fullName evidence="8">Zn-dependent protease</fullName>
    </submittedName>
</protein>
<evidence type="ECO:0000256" key="2">
    <source>
        <dbReference type="ARBA" id="ARBA00022723"/>
    </source>
</evidence>
<evidence type="ECO:0000313" key="8">
    <source>
        <dbReference type="EMBL" id="MCS3902044.1"/>
    </source>
</evidence>
<keyword evidence="5 6" id="KW-0482">Metalloprotease</keyword>